<dbReference type="Proteomes" id="UP000192478">
    <property type="component" value="Chromosome"/>
</dbReference>
<dbReference type="PANTHER" id="PTHR42895">
    <property type="entry name" value="IRON-SULFUR CLUSTER-BINDING PROTEIN-RELATED"/>
    <property type="match status" value="1"/>
</dbReference>
<dbReference type="Pfam" id="PF00111">
    <property type="entry name" value="Fer2"/>
    <property type="match status" value="1"/>
</dbReference>
<evidence type="ECO:0000313" key="4">
    <source>
        <dbReference type="Proteomes" id="UP000177894"/>
    </source>
</evidence>
<dbReference type="InterPro" id="IPR036010">
    <property type="entry name" value="2Fe-2S_ferredoxin-like_sf"/>
</dbReference>
<dbReference type="InterPro" id="IPR012675">
    <property type="entry name" value="Beta-grasp_dom_sf"/>
</dbReference>
<reference evidence="3 5" key="2">
    <citation type="submission" date="2017-03" db="EMBL/GenBank/DDBJ databases">
        <title>Complete sequence of Clostridium formicaceticum DSM 92.</title>
        <authorList>
            <person name="Poehlein A."/>
            <person name="Karl M."/>
            <person name="Bengelsdorf F.R."/>
            <person name="Duerre P."/>
            <person name="Daniel R."/>
        </authorList>
    </citation>
    <scope>NUCLEOTIDE SEQUENCE [LARGE SCALE GENOMIC DNA]</scope>
    <source>
        <strain evidence="3 5">DSM 92</strain>
    </source>
</reference>
<reference evidence="2 4" key="1">
    <citation type="submission" date="2016-10" db="EMBL/GenBank/DDBJ databases">
        <title>Complete Genome Sequence of Acetogen Clostridium formicoaceticum ATCC 27076.</title>
        <authorList>
            <person name="Bao T."/>
            <person name="Cheng C."/>
            <person name="Zhao J."/>
            <person name="Yang S.-T."/>
            <person name="Wang J."/>
            <person name="Wang M."/>
        </authorList>
    </citation>
    <scope>NUCLEOTIDE SEQUENCE [LARGE SCALE GENOMIC DNA]</scope>
    <source>
        <strain evidence="2 4">ATCC 27076</strain>
    </source>
</reference>
<keyword evidence="4" id="KW-1185">Reference proteome</keyword>
<evidence type="ECO:0000259" key="1">
    <source>
        <dbReference type="PROSITE" id="PS51085"/>
    </source>
</evidence>
<dbReference type="InterPro" id="IPR052911">
    <property type="entry name" value="Corrinoid_activation_enz"/>
</dbReference>
<dbReference type="InterPro" id="IPR027980">
    <property type="entry name" value="RACo_C"/>
</dbReference>
<dbReference type="EMBL" id="CP017603">
    <property type="protein sequence ID" value="AOY74946.1"/>
    <property type="molecule type" value="Genomic_DNA"/>
</dbReference>
<dbReference type="Pfam" id="PF17651">
    <property type="entry name" value="Raco_middle"/>
    <property type="match status" value="1"/>
</dbReference>
<feature type="domain" description="2Fe-2S ferredoxin-type" evidence="1">
    <location>
        <begin position="1"/>
        <end position="92"/>
    </location>
</feature>
<protein>
    <submittedName>
        <fullName evidence="3">Na(+)-translocating NADH-quinone reductase subunit F</fullName>
    </submittedName>
</protein>
<dbReference type="InterPro" id="IPR001041">
    <property type="entry name" value="2Fe-2S_ferredoxin-type"/>
</dbReference>
<dbReference type="Proteomes" id="UP000177894">
    <property type="component" value="Chromosome"/>
</dbReference>
<evidence type="ECO:0000313" key="2">
    <source>
        <dbReference type="EMBL" id="AOY74946.1"/>
    </source>
</evidence>
<dbReference type="CDD" id="cd00207">
    <property type="entry name" value="fer2"/>
    <property type="match status" value="1"/>
</dbReference>
<evidence type="ECO:0000313" key="5">
    <source>
        <dbReference type="Proteomes" id="UP000192478"/>
    </source>
</evidence>
<dbReference type="AlphaFoldDB" id="A0AAC9WI27"/>
<dbReference type="InterPro" id="IPR041414">
    <property type="entry name" value="Raco-like_middle"/>
</dbReference>
<dbReference type="InterPro" id="IPR042259">
    <property type="entry name" value="Raco-like_middle_sf"/>
</dbReference>
<dbReference type="PROSITE" id="PS51085">
    <property type="entry name" value="2FE2S_FER_2"/>
    <property type="match status" value="1"/>
</dbReference>
<dbReference type="PANTHER" id="PTHR42895:SF2">
    <property type="entry name" value="IRON-SULFUR CLUSTER PROTEIN"/>
    <property type="match status" value="1"/>
</dbReference>
<dbReference type="Gene3D" id="3.30.420.480">
    <property type="entry name" value="Domain of unknown function (DUF4445)"/>
    <property type="match status" value="1"/>
</dbReference>
<accession>A0AAC9WI27</accession>
<gene>
    <name evidence="2" type="ORF">BJL90_02600</name>
    <name evidence="3" type="ORF">CLFO_37610</name>
</gene>
<dbReference type="Pfam" id="PF14574">
    <property type="entry name" value="RACo_C_ter"/>
    <property type="match status" value="1"/>
</dbReference>
<evidence type="ECO:0000313" key="3">
    <source>
        <dbReference type="EMBL" id="ARE89354.1"/>
    </source>
</evidence>
<dbReference type="GO" id="GO:0051536">
    <property type="term" value="F:iron-sulfur cluster binding"/>
    <property type="evidence" value="ECO:0007669"/>
    <property type="project" value="InterPro"/>
</dbReference>
<dbReference type="Gene3D" id="3.10.20.30">
    <property type="match status" value="1"/>
</dbReference>
<dbReference type="KEGG" id="cfm:BJL90_02600"/>
<name>A0AAC9WI27_9CLOT</name>
<organism evidence="3 5">
    <name type="scientific">Clostridium formicaceticum</name>
    <dbReference type="NCBI Taxonomy" id="1497"/>
    <lineage>
        <taxon>Bacteria</taxon>
        <taxon>Bacillati</taxon>
        <taxon>Bacillota</taxon>
        <taxon>Clostridia</taxon>
        <taxon>Eubacteriales</taxon>
        <taxon>Clostridiaceae</taxon>
        <taxon>Clostridium</taxon>
    </lineage>
</organism>
<dbReference type="SUPFAM" id="SSF54292">
    <property type="entry name" value="2Fe-2S ferredoxin-like"/>
    <property type="match status" value="1"/>
</dbReference>
<dbReference type="EMBL" id="CP020559">
    <property type="protein sequence ID" value="ARE89354.1"/>
    <property type="molecule type" value="Genomic_DNA"/>
</dbReference>
<dbReference type="RefSeq" id="WP_070964020.1">
    <property type="nucleotide sequence ID" value="NZ_CP017603.1"/>
</dbReference>
<proteinExistence type="predicted"/>
<sequence length="585" mass="64057">MIVNTSKGQKKLSILEGKTILQLLQENDIYLSAICGGRGACGKCKIKVLKGSLPITLKDEKYFSKEELEKGYRLACSAYPEEGLEITMDFSEEDFIIVNEFCRRFRKIDSRLHIVDISLEDIDWHKINSMHLAIQSKLQESYQLSYKGLKALSNLLDDAVQTSNKSSVQLLVKDNIILDAFSKEAIQTYGIAIDIGTTTLGFHLLDLQTGEIEGTYSQLNSQRMYGADVITRIQSATTGNLEKLKVAIIKDIVTGVEKLLSNTGINKRFIYSTTIAGNTTMLHLLLGLSPRSLGQFPFTSTILSLMEYNFEKVLQSNLLDCSVDLLPGIDAYVGADIVAGILHHEMFQTEKVTMLIDIGTNGEIVIGNRAGFLATATAAGPALEGGNISCGTGCITGAITSVIYDGGNFQYKTIGDEKPIGLCGSGIIDMVAEGLKHGWIDKTGRLSEIFLNGEVILYQDEKNGVIKLTQKDIREIQLAKSALRSGIKCLMEQYGVDYGGIDCVYLAGGFGSNINIESAVRIGLIPEELKEKIQISGNSCLGGVVKYLLDKSCKQYLTAIVNKAKAINLSSDLKFNDLFINNIYF</sequence>